<sequence>MNNEEQVLRKDIEMLKARNEINKSTTASSENSRNDEIVALRLQIQELEGVRTALQDRSIELGALRAENSYLKKDFQDLRGEIAHLRNACNNKRASDAIIEKSPPVEPDNGKQRMVLIGDAVYTLKDLKALQKAYKKAQENEDMANKEVQALKERVARMGAQLLTKQRVTGRRSTVRRTTPRNLRTTLNAIQVEDDDSGKEGDAMAAHKSHDEAEKAENAQLRRAVRQAKKADMHILCDAEGITYIKFDQSKADEDEIRARRRFADWLKDQGL</sequence>
<dbReference type="Gramene" id="GBG59862">
    <property type="protein sequence ID" value="GBG59862"/>
    <property type="gene ID" value="CBR_g66669"/>
</dbReference>
<proteinExistence type="predicted"/>
<dbReference type="SUPFAM" id="SSF46579">
    <property type="entry name" value="Prefoldin"/>
    <property type="match status" value="1"/>
</dbReference>
<evidence type="ECO:0000313" key="3">
    <source>
        <dbReference type="EMBL" id="GBG59862.1"/>
    </source>
</evidence>
<keyword evidence="1" id="KW-0175">Coiled coil</keyword>
<gene>
    <name evidence="3" type="ORF">CBR_g66669</name>
</gene>
<protein>
    <submittedName>
        <fullName evidence="3">Uncharacterized protein</fullName>
    </submittedName>
</protein>
<dbReference type="Proteomes" id="UP000265515">
    <property type="component" value="Unassembled WGS sequence"/>
</dbReference>
<dbReference type="EMBL" id="BFEA01000007">
    <property type="protein sequence ID" value="GBG59862.1"/>
    <property type="molecule type" value="Genomic_DNA"/>
</dbReference>
<feature type="region of interest" description="Disordered" evidence="2">
    <location>
        <begin position="194"/>
        <end position="215"/>
    </location>
</feature>
<feature type="coiled-coil region" evidence="1">
    <location>
        <begin position="127"/>
        <end position="154"/>
    </location>
</feature>
<keyword evidence="4" id="KW-1185">Reference proteome</keyword>
<accession>A0A388JQ76</accession>
<name>A0A388JQ76_CHABU</name>
<evidence type="ECO:0000256" key="2">
    <source>
        <dbReference type="SAM" id="MobiDB-lite"/>
    </source>
</evidence>
<evidence type="ECO:0000313" key="4">
    <source>
        <dbReference type="Proteomes" id="UP000265515"/>
    </source>
</evidence>
<evidence type="ECO:0000256" key="1">
    <source>
        <dbReference type="SAM" id="Coils"/>
    </source>
</evidence>
<comment type="caution">
    <text evidence="3">The sequence shown here is derived from an EMBL/GenBank/DDBJ whole genome shotgun (WGS) entry which is preliminary data.</text>
</comment>
<reference evidence="3 4" key="1">
    <citation type="journal article" date="2018" name="Cell">
        <title>The Chara Genome: Secondary Complexity and Implications for Plant Terrestrialization.</title>
        <authorList>
            <person name="Nishiyama T."/>
            <person name="Sakayama H."/>
            <person name="Vries J.D."/>
            <person name="Buschmann H."/>
            <person name="Saint-Marcoux D."/>
            <person name="Ullrich K.K."/>
            <person name="Haas F.B."/>
            <person name="Vanderstraeten L."/>
            <person name="Becker D."/>
            <person name="Lang D."/>
            <person name="Vosolsobe S."/>
            <person name="Rombauts S."/>
            <person name="Wilhelmsson P.K.I."/>
            <person name="Janitza P."/>
            <person name="Kern R."/>
            <person name="Heyl A."/>
            <person name="Rumpler F."/>
            <person name="Villalobos L.I.A.C."/>
            <person name="Clay J.M."/>
            <person name="Skokan R."/>
            <person name="Toyoda A."/>
            <person name="Suzuki Y."/>
            <person name="Kagoshima H."/>
            <person name="Schijlen E."/>
            <person name="Tajeshwar N."/>
            <person name="Catarino B."/>
            <person name="Hetherington A.J."/>
            <person name="Saltykova A."/>
            <person name="Bonnot C."/>
            <person name="Breuninger H."/>
            <person name="Symeonidi A."/>
            <person name="Radhakrishnan G.V."/>
            <person name="Van Nieuwerburgh F."/>
            <person name="Deforce D."/>
            <person name="Chang C."/>
            <person name="Karol K.G."/>
            <person name="Hedrich R."/>
            <person name="Ulvskov P."/>
            <person name="Glockner G."/>
            <person name="Delwiche C.F."/>
            <person name="Petrasek J."/>
            <person name="Van de Peer Y."/>
            <person name="Friml J."/>
            <person name="Beilby M."/>
            <person name="Dolan L."/>
            <person name="Kohara Y."/>
            <person name="Sugano S."/>
            <person name="Fujiyama A."/>
            <person name="Delaux P.-M."/>
            <person name="Quint M."/>
            <person name="TheiBen G."/>
            <person name="Hagemann M."/>
            <person name="Harholt J."/>
            <person name="Dunand C."/>
            <person name="Zachgo S."/>
            <person name="Langdale J."/>
            <person name="Maumus F."/>
            <person name="Straeten D.V.D."/>
            <person name="Gould S.B."/>
            <person name="Rensing S.A."/>
        </authorList>
    </citation>
    <scope>NUCLEOTIDE SEQUENCE [LARGE SCALE GENOMIC DNA]</scope>
    <source>
        <strain evidence="3 4">S276</strain>
    </source>
</reference>
<dbReference type="AlphaFoldDB" id="A0A388JQ76"/>
<organism evidence="3 4">
    <name type="scientific">Chara braunii</name>
    <name type="common">Braun's stonewort</name>
    <dbReference type="NCBI Taxonomy" id="69332"/>
    <lineage>
        <taxon>Eukaryota</taxon>
        <taxon>Viridiplantae</taxon>
        <taxon>Streptophyta</taxon>
        <taxon>Charophyceae</taxon>
        <taxon>Charales</taxon>
        <taxon>Characeae</taxon>
        <taxon>Chara</taxon>
    </lineage>
</organism>